<keyword evidence="2" id="KW-1133">Transmembrane helix</keyword>
<dbReference type="EMBL" id="JACGCM010000333">
    <property type="protein sequence ID" value="KAF6173600.1"/>
    <property type="molecule type" value="Genomic_DNA"/>
</dbReference>
<keyword evidence="4" id="KW-1185">Reference proteome</keyword>
<proteinExistence type="predicted"/>
<feature type="transmembrane region" description="Helical" evidence="2">
    <location>
        <begin position="74"/>
        <end position="100"/>
    </location>
</feature>
<accession>A0A7J7P2N7</accession>
<feature type="compositionally biased region" description="Basic residues" evidence="1">
    <location>
        <begin position="1"/>
        <end position="10"/>
    </location>
</feature>
<reference evidence="3 4" key="1">
    <citation type="journal article" date="2020" name="IScience">
        <title>Genome Sequencing of the Endangered Kingdonia uniflora (Circaeasteraceae, Ranunculales) Reveals Potential Mechanisms of Evolutionary Specialization.</title>
        <authorList>
            <person name="Sun Y."/>
            <person name="Deng T."/>
            <person name="Zhang A."/>
            <person name="Moore M.J."/>
            <person name="Landis J.B."/>
            <person name="Lin N."/>
            <person name="Zhang H."/>
            <person name="Zhang X."/>
            <person name="Huang J."/>
            <person name="Zhang X."/>
            <person name="Sun H."/>
            <person name="Wang H."/>
        </authorList>
    </citation>
    <scope>NUCLEOTIDE SEQUENCE [LARGE SCALE GENOMIC DNA]</scope>
    <source>
        <strain evidence="3">TB1705</strain>
        <tissue evidence="3">Leaf</tissue>
    </source>
</reference>
<evidence type="ECO:0000256" key="2">
    <source>
        <dbReference type="SAM" id="Phobius"/>
    </source>
</evidence>
<name>A0A7J7P2N7_9MAGN</name>
<feature type="region of interest" description="Disordered" evidence="1">
    <location>
        <begin position="1"/>
        <end position="28"/>
    </location>
</feature>
<dbReference type="Proteomes" id="UP000541444">
    <property type="component" value="Unassembled WGS sequence"/>
</dbReference>
<protein>
    <submittedName>
        <fullName evidence="3">Uncharacterized protein</fullName>
    </submittedName>
</protein>
<gene>
    <name evidence="3" type="ORF">GIB67_022959</name>
</gene>
<sequence>VEQKGKRAKVHSQTDLSAPRESESKTMEFQLDRSNSAIALSEIIVNHTDNNDTTYIDDSDAHERRRNEGWGRNLFLAYNTLGVVLWGLLTSPLLCVPFNAFDITN</sequence>
<evidence type="ECO:0000313" key="4">
    <source>
        <dbReference type="Proteomes" id="UP000541444"/>
    </source>
</evidence>
<evidence type="ECO:0000256" key="1">
    <source>
        <dbReference type="SAM" id="MobiDB-lite"/>
    </source>
</evidence>
<evidence type="ECO:0000313" key="3">
    <source>
        <dbReference type="EMBL" id="KAF6173600.1"/>
    </source>
</evidence>
<organism evidence="3 4">
    <name type="scientific">Kingdonia uniflora</name>
    <dbReference type="NCBI Taxonomy" id="39325"/>
    <lineage>
        <taxon>Eukaryota</taxon>
        <taxon>Viridiplantae</taxon>
        <taxon>Streptophyta</taxon>
        <taxon>Embryophyta</taxon>
        <taxon>Tracheophyta</taxon>
        <taxon>Spermatophyta</taxon>
        <taxon>Magnoliopsida</taxon>
        <taxon>Ranunculales</taxon>
        <taxon>Circaeasteraceae</taxon>
        <taxon>Kingdonia</taxon>
    </lineage>
</organism>
<dbReference type="AlphaFoldDB" id="A0A7J7P2N7"/>
<keyword evidence="2" id="KW-0812">Transmembrane</keyword>
<feature type="non-terminal residue" evidence="3">
    <location>
        <position position="1"/>
    </location>
</feature>
<comment type="caution">
    <text evidence="3">The sequence shown here is derived from an EMBL/GenBank/DDBJ whole genome shotgun (WGS) entry which is preliminary data.</text>
</comment>
<keyword evidence="2" id="KW-0472">Membrane</keyword>